<keyword evidence="1" id="KW-0175">Coiled coil</keyword>
<dbReference type="STRING" id="1814289.SAMN05216410_0298"/>
<evidence type="ECO:0000256" key="1">
    <source>
        <dbReference type="SAM" id="Coils"/>
    </source>
</evidence>
<dbReference type="AlphaFoldDB" id="A0A1G6GPX3"/>
<evidence type="ECO:0000313" key="3">
    <source>
        <dbReference type="Proteomes" id="UP000199039"/>
    </source>
</evidence>
<organism evidence="2 3">
    <name type="scientific">Sanguibacter gelidistatuariae</name>
    <dbReference type="NCBI Taxonomy" id="1814289"/>
    <lineage>
        <taxon>Bacteria</taxon>
        <taxon>Bacillati</taxon>
        <taxon>Actinomycetota</taxon>
        <taxon>Actinomycetes</taxon>
        <taxon>Micrococcales</taxon>
        <taxon>Sanguibacteraceae</taxon>
        <taxon>Sanguibacter</taxon>
    </lineage>
</organism>
<keyword evidence="3" id="KW-1185">Reference proteome</keyword>
<sequence length="363" mass="39378">MLRSSPLDFLLLISGLIETVAPPSAPSPDDAAFTLARFVASFEAFPCTETTAALRLVAAFSQDEDLRTHIGSTLAARRQPLPPWLAHLDDACVDGDVLLVTDPLGDSSGYTFAVRMAGGVRFTVVVGVDHTVADAVREAMVVINSPEAVAATSCEAIRLASAIGGEPVVTHLDPGDARAVIEYAISQGDRVDPPFESPTWPANRALVEWAVGLLPPGGAVPVPPSWSDDDLHQIADTFFASTDGADFPSWVFGRFLDLALRFAVTSRATDPLRWTPLTTKALLDWALWSRLIDHDDAELLADLLITWVPYTCRLRGVDPLIIDQVRDAVEQLADELVDLVDEVMTSEEEEWDEPEDHLCARDS</sequence>
<accession>A0A1G6GPX3</accession>
<dbReference type="EMBL" id="FMYH01000001">
    <property type="protein sequence ID" value="SDB83256.1"/>
    <property type="molecule type" value="Genomic_DNA"/>
</dbReference>
<dbReference type="OrthoDB" id="5182325at2"/>
<protein>
    <submittedName>
        <fullName evidence="2">Uncharacterized protein</fullName>
    </submittedName>
</protein>
<dbReference type="Proteomes" id="UP000199039">
    <property type="component" value="Unassembled WGS sequence"/>
</dbReference>
<evidence type="ECO:0000313" key="2">
    <source>
        <dbReference type="EMBL" id="SDB83256.1"/>
    </source>
</evidence>
<dbReference type="RefSeq" id="WP_139185629.1">
    <property type="nucleotide sequence ID" value="NZ_FMYH01000001.1"/>
</dbReference>
<proteinExistence type="predicted"/>
<name>A0A1G6GPX3_9MICO</name>
<gene>
    <name evidence="2" type="ORF">SAMN05216410_0298</name>
</gene>
<reference evidence="2 3" key="1">
    <citation type="submission" date="2016-09" db="EMBL/GenBank/DDBJ databases">
        <authorList>
            <person name="Capua I."/>
            <person name="De Benedictis P."/>
            <person name="Joannis T."/>
            <person name="Lombin L.H."/>
            <person name="Cattoli G."/>
        </authorList>
    </citation>
    <scope>NUCLEOTIDE SEQUENCE [LARGE SCALE GENOMIC DNA]</scope>
    <source>
        <strain evidence="2 3">ISLP-3</strain>
    </source>
</reference>
<feature type="coiled-coil region" evidence="1">
    <location>
        <begin position="322"/>
        <end position="349"/>
    </location>
</feature>